<name>A0A3B6I1T5_WHEAT</name>
<evidence type="ECO:0000313" key="3">
    <source>
        <dbReference type="Proteomes" id="UP000019116"/>
    </source>
</evidence>
<dbReference type="Proteomes" id="UP000019116">
    <property type="component" value="Chromosome 4A"/>
</dbReference>
<reference evidence="2" key="2">
    <citation type="submission" date="2018-10" db="UniProtKB">
        <authorList>
            <consortium name="EnsemblPlants"/>
        </authorList>
    </citation>
    <scope>IDENTIFICATION</scope>
</reference>
<dbReference type="EnsemblPlants" id="TraesCS4A02G300000.1">
    <property type="protein sequence ID" value="TraesCS4A02G300000.1.cds1"/>
    <property type="gene ID" value="TraesCS4A02G300000"/>
</dbReference>
<feature type="compositionally biased region" description="Acidic residues" evidence="1">
    <location>
        <begin position="239"/>
        <end position="253"/>
    </location>
</feature>
<feature type="region of interest" description="Disordered" evidence="1">
    <location>
        <begin position="108"/>
        <end position="155"/>
    </location>
</feature>
<feature type="region of interest" description="Disordered" evidence="1">
    <location>
        <begin position="1"/>
        <end position="23"/>
    </location>
</feature>
<protein>
    <submittedName>
        <fullName evidence="2">Uncharacterized protein</fullName>
    </submittedName>
</protein>
<dbReference type="OrthoDB" id="721937at2759"/>
<dbReference type="Gramene" id="TraesCS4A02G300000.1">
    <property type="protein sequence ID" value="TraesCS4A02G300000.1.cds1"/>
    <property type="gene ID" value="TraesCS4A02G300000"/>
</dbReference>
<keyword evidence="3" id="KW-1185">Reference proteome</keyword>
<dbReference type="OMA" id="YWEVMAT"/>
<sequence>MSFFRGSSSTGGGGADDDVPGAWPTSIGVPETLELHRYCLLVPPGCRLPRNWKIDADGYATPGPGATEEELRNHSGGRDNIEGRKRFWCGKDYWEVMATFRLAAAGETPDLTGRSGRLRAPPPPHDRHRRGGGHGVHPAPAPAPAAPPSPPGIDLLPEQVILREDGDPDDTPGYHVAVRASEAAAAAAEVMEAAEIAAAIQAAEAAQQAAMAAPEWQQVPPEWQQEWEQAPAEWQQAPAEEEDSDDDPVDWDDLANRSSSDDDGGDDPAVIDLVDSDNE</sequence>
<feature type="compositionally biased region" description="Pro residues" evidence="1">
    <location>
        <begin position="139"/>
        <end position="151"/>
    </location>
</feature>
<organism evidence="2">
    <name type="scientific">Triticum aestivum</name>
    <name type="common">Wheat</name>
    <dbReference type="NCBI Taxonomy" id="4565"/>
    <lineage>
        <taxon>Eukaryota</taxon>
        <taxon>Viridiplantae</taxon>
        <taxon>Streptophyta</taxon>
        <taxon>Embryophyta</taxon>
        <taxon>Tracheophyta</taxon>
        <taxon>Spermatophyta</taxon>
        <taxon>Magnoliopsida</taxon>
        <taxon>Liliopsida</taxon>
        <taxon>Poales</taxon>
        <taxon>Poaceae</taxon>
        <taxon>BOP clade</taxon>
        <taxon>Pooideae</taxon>
        <taxon>Triticodae</taxon>
        <taxon>Triticeae</taxon>
        <taxon>Triticinae</taxon>
        <taxon>Triticum</taxon>
    </lineage>
</organism>
<feature type="region of interest" description="Disordered" evidence="1">
    <location>
        <begin position="224"/>
        <end position="279"/>
    </location>
</feature>
<evidence type="ECO:0000313" key="2">
    <source>
        <dbReference type="EnsemblPlants" id="TraesCS4A02G300000.1.cds1"/>
    </source>
</evidence>
<reference evidence="2" key="1">
    <citation type="submission" date="2018-08" db="EMBL/GenBank/DDBJ databases">
        <authorList>
            <person name="Rossello M."/>
        </authorList>
    </citation>
    <scope>NUCLEOTIDE SEQUENCE [LARGE SCALE GENOMIC DNA]</scope>
    <source>
        <strain evidence="2">cv. Chinese Spring</strain>
    </source>
</reference>
<evidence type="ECO:0000256" key="1">
    <source>
        <dbReference type="SAM" id="MobiDB-lite"/>
    </source>
</evidence>
<dbReference type="Gramene" id="TraesCS4A03G0757200.1">
    <property type="protein sequence ID" value="TraesCS4A03G0757200.1.CDS1"/>
    <property type="gene ID" value="TraesCS4A03G0757200"/>
</dbReference>
<accession>A0A3B6I1T5</accession>
<feature type="compositionally biased region" description="Low complexity" evidence="1">
    <location>
        <begin position="224"/>
        <end position="238"/>
    </location>
</feature>
<dbReference type="AlphaFoldDB" id="A0A3B6I1T5"/>
<proteinExistence type="predicted"/>